<evidence type="ECO:0000256" key="1">
    <source>
        <dbReference type="ARBA" id="ARBA00022729"/>
    </source>
</evidence>
<dbReference type="PANTHER" id="PTHR35936">
    <property type="entry name" value="MEMBRANE-BOUND LYTIC MUREIN TRANSGLYCOSYLASE F"/>
    <property type="match status" value="1"/>
</dbReference>
<dbReference type="InterPro" id="IPR001638">
    <property type="entry name" value="Solute-binding_3/MltF_N"/>
</dbReference>
<feature type="domain" description="Solute-binding protein family 3/N-terminal" evidence="3">
    <location>
        <begin position="39"/>
        <end position="262"/>
    </location>
</feature>
<dbReference type="Pfam" id="PF00497">
    <property type="entry name" value="SBP_bac_3"/>
    <property type="match status" value="1"/>
</dbReference>
<evidence type="ECO:0000256" key="2">
    <source>
        <dbReference type="SAM" id="SignalP"/>
    </source>
</evidence>
<keyword evidence="1 2" id="KW-0732">Signal</keyword>
<dbReference type="RefSeq" id="WP_227573149.1">
    <property type="nucleotide sequence ID" value="NZ_JAJEQT010000003.1"/>
</dbReference>
<keyword evidence="5" id="KW-1185">Reference proteome</keyword>
<feature type="chain" id="PRO_5046583914" evidence="2">
    <location>
        <begin position="28"/>
        <end position="276"/>
    </location>
</feature>
<sequence>MRMKKLRQIIATCMTGCVLLAGCGSTATEGTQQSSKLPQLVIGSDSYEPFNYINEDGEFAGVDVELAQEACRRIGYEPVFTQIVWEDKDEYLEEGSVDCLWGSFTMTGREEEYTWVGPYLNSRQVVVVHADSDIFQLSDLEGTRVAVQATSKPEREFLNQDNPATPQVGDLFSFSSMDEIYASLRKGYVDAIAGHESALRTFVETDPDAYRILDESLYNSELGIAFIKGSDNEVIGKLAQALNEMQEDGTTRKIIEKYGLNPETAFSDMKGVQEWK</sequence>
<evidence type="ECO:0000313" key="5">
    <source>
        <dbReference type="Proteomes" id="UP001198495"/>
    </source>
</evidence>
<dbReference type="PANTHER" id="PTHR35936:SF17">
    <property type="entry name" value="ARGININE-BINDING EXTRACELLULAR PROTEIN ARTP"/>
    <property type="match status" value="1"/>
</dbReference>
<protein>
    <submittedName>
        <fullName evidence="4">Transporter substrate-binding domain-containing protein</fullName>
    </submittedName>
</protein>
<dbReference type="SUPFAM" id="SSF53850">
    <property type="entry name" value="Periplasmic binding protein-like II"/>
    <property type="match status" value="1"/>
</dbReference>
<evidence type="ECO:0000313" key="4">
    <source>
        <dbReference type="EMBL" id="MCC2218665.1"/>
    </source>
</evidence>
<feature type="signal peptide" evidence="2">
    <location>
        <begin position="1"/>
        <end position="27"/>
    </location>
</feature>
<evidence type="ECO:0000259" key="3">
    <source>
        <dbReference type="SMART" id="SM00062"/>
    </source>
</evidence>
<comment type="caution">
    <text evidence="4">The sequence shown here is derived from an EMBL/GenBank/DDBJ whole genome shotgun (WGS) entry which is preliminary data.</text>
</comment>
<name>A0ABS8FN83_9FIRM</name>
<dbReference type="PROSITE" id="PS51257">
    <property type="entry name" value="PROKAR_LIPOPROTEIN"/>
    <property type="match status" value="1"/>
</dbReference>
<organism evidence="4 5">
    <name type="scientific">Coprococcus hominis</name>
    <name type="common">ex Arizal et al. 2022</name>
    <dbReference type="NCBI Taxonomy" id="2881262"/>
    <lineage>
        <taxon>Bacteria</taxon>
        <taxon>Bacillati</taxon>
        <taxon>Bacillota</taxon>
        <taxon>Clostridia</taxon>
        <taxon>Lachnospirales</taxon>
        <taxon>Lachnospiraceae</taxon>
        <taxon>Coprococcus</taxon>
    </lineage>
</organism>
<dbReference type="Gene3D" id="3.40.190.10">
    <property type="entry name" value="Periplasmic binding protein-like II"/>
    <property type="match status" value="2"/>
</dbReference>
<dbReference type="EMBL" id="JAJEQT010000003">
    <property type="protein sequence ID" value="MCC2218665.1"/>
    <property type="molecule type" value="Genomic_DNA"/>
</dbReference>
<gene>
    <name evidence="4" type="ORF">LKD28_06400</name>
</gene>
<accession>A0ABS8FN83</accession>
<dbReference type="SMART" id="SM00062">
    <property type="entry name" value="PBPb"/>
    <property type="match status" value="1"/>
</dbReference>
<dbReference type="Proteomes" id="UP001198495">
    <property type="component" value="Unassembled WGS sequence"/>
</dbReference>
<reference evidence="4 5" key="1">
    <citation type="submission" date="2021-10" db="EMBL/GenBank/DDBJ databases">
        <title>Anaerobic single-cell dispensing facilitates the cultivation of human gut bacteria.</title>
        <authorList>
            <person name="Afrizal A."/>
        </authorList>
    </citation>
    <scope>NUCLEOTIDE SEQUENCE [LARGE SCALE GENOMIC DNA]</scope>
    <source>
        <strain evidence="4 5">CLA-AA-H212</strain>
    </source>
</reference>
<proteinExistence type="predicted"/>